<evidence type="ECO:0000256" key="1">
    <source>
        <dbReference type="SAM" id="MobiDB-lite"/>
    </source>
</evidence>
<evidence type="ECO:0000313" key="4">
    <source>
        <dbReference type="Proteomes" id="UP000030641"/>
    </source>
</evidence>
<dbReference type="AlphaFoldDB" id="A0A074Y971"/>
<dbReference type="OMA" id="CAETYIG"/>
<reference evidence="3 4" key="1">
    <citation type="journal article" date="2014" name="BMC Genomics">
        <title>Genome sequencing of four Aureobasidium pullulans varieties: biotechnological potential, stress tolerance, and description of new species.</title>
        <authorList>
            <person name="Gostin Ar C."/>
            <person name="Ohm R.A."/>
            <person name="Kogej T."/>
            <person name="Sonjak S."/>
            <person name="Turk M."/>
            <person name="Zajc J."/>
            <person name="Zalar P."/>
            <person name="Grube M."/>
            <person name="Sun H."/>
            <person name="Han J."/>
            <person name="Sharma A."/>
            <person name="Chiniquy J."/>
            <person name="Ngan C.Y."/>
            <person name="Lipzen A."/>
            <person name="Barry K."/>
            <person name="Grigoriev I.V."/>
            <person name="Gunde-Cimerman N."/>
        </authorList>
    </citation>
    <scope>NUCLEOTIDE SEQUENCE [LARGE SCALE GENOMIC DNA]</scope>
    <source>
        <strain evidence="3 4">EXF-2481</strain>
    </source>
</reference>
<dbReference type="InParanoid" id="A0A074Y971"/>
<dbReference type="GeneID" id="25366719"/>
<feature type="chain" id="PRO_5001704169" evidence="2">
    <location>
        <begin position="19"/>
        <end position="272"/>
    </location>
</feature>
<proteinExistence type="predicted"/>
<gene>
    <name evidence="3" type="ORF">AUEXF2481DRAFT_40876</name>
</gene>
<dbReference type="EMBL" id="KL584762">
    <property type="protein sequence ID" value="KEQ94300.1"/>
    <property type="molecule type" value="Genomic_DNA"/>
</dbReference>
<feature type="region of interest" description="Disordered" evidence="1">
    <location>
        <begin position="217"/>
        <end position="237"/>
    </location>
</feature>
<dbReference type="HOGENOM" id="CLU_1023030_0_0_1"/>
<organism evidence="3 4">
    <name type="scientific">Aureobasidium subglaciale (strain EXF-2481)</name>
    <name type="common">Aureobasidium pullulans var. subglaciale</name>
    <dbReference type="NCBI Taxonomy" id="1043005"/>
    <lineage>
        <taxon>Eukaryota</taxon>
        <taxon>Fungi</taxon>
        <taxon>Dikarya</taxon>
        <taxon>Ascomycota</taxon>
        <taxon>Pezizomycotina</taxon>
        <taxon>Dothideomycetes</taxon>
        <taxon>Dothideomycetidae</taxon>
        <taxon>Dothideales</taxon>
        <taxon>Saccotheciaceae</taxon>
        <taxon>Aureobasidium</taxon>
    </lineage>
</organism>
<keyword evidence="2" id="KW-0732">Signal</keyword>
<protein>
    <submittedName>
        <fullName evidence="3">Uncharacterized protein</fullName>
    </submittedName>
</protein>
<dbReference type="Proteomes" id="UP000030641">
    <property type="component" value="Unassembled WGS sequence"/>
</dbReference>
<dbReference type="OrthoDB" id="5242418at2759"/>
<evidence type="ECO:0000256" key="2">
    <source>
        <dbReference type="SAM" id="SignalP"/>
    </source>
</evidence>
<name>A0A074Y971_AURSE</name>
<accession>A0A074Y971</accession>
<dbReference type="RefSeq" id="XP_013342862.1">
    <property type="nucleotide sequence ID" value="XM_013487408.1"/>
</dbReference>
<sequence length="272" mass="27435">MRFSPALLLATSAMSVLAQETSTTSLFLGGPSISGQEYAGSVVTAGPSETVYALVCTGSACYNASTITVSPPTNPDDVLVYVSLGCVQTTLSHGNTVPGIEMSNSSSVAQATFDRNTHVTNRTTYQPESQQTYTVGPSTFALDFVTTTLGVEASASETCKITGTEAAVCTFTMNVNIPDVTALSIESFVTLSGTLFNSFPVQLTAGLEKLASATAPASATGSASGSTSSSSSTRTASGSAVSSSAAASASAASASDSGSVSVVLIDISRRLY</sequence>
<keyword evidence="4" id="KW-1185">Reference proteome</keyword>
<dbReference type="STRING" id="1043005.A0A074Y971"/>
<evidence type="ECO:0000313" key="3">
    <source>
        <dbReference type="EMBL" id="KEQ94300.1"/>
    </source>
</evidence>
<feature type="signal peptide" evidence="2">
    <location>
        <begin position="1"/>
        <end position="18"/>
    </location>
</feature>